<dbReference type="SMART" id="SM00849">
    <property type="entry name" value="Lactamase_B"/>
    <property type="match status" value="1"/>
</dbReference>
<proteinExistence type="predicted"/>
<evidence type="ECO:0000259" key="1">
    <source>
        <dbReference type="SMART" id="SM00849"/>
    </source>
</evidence>
<dbReference type="InterPro" id="IPR050114">
    <property type="entry name" value="UPF0173_UPF0282_UlaG_hydrolase"/>
</dbReference>
<evidence type="ECO:0000313" key="3">
    <source>
        <dbReference type="Proteomes" id="UP000237822"/>
    </source>
</evidence>
<organism evidence="2 3">
    <name type="scientific">Knoellia remsis</name>
    <dbReference type="NCBI Taxonomy" id="407159"/>
    <lineage>
        <taxon>Bacteria</taxon>
        <taxon>Bacillati</taxon>
        <taxon>Actinomycetota</taxon>
        <taxon>Actinomycetes</taxon>
        <taxon>Micrococcales</taxon>
        <taxon>Intrasporangiaceae</taxon>
        <taxon>Knoellia</taxon>
    </lineage>
</organism>
<reference evidence="2 3" key="1">
    <citation type="submission" date="2018-03" db="EMBL/GenBank/DDBJ databases">
        <title>Genomic Encyclopedia of Archaeal and Bacterial Type Strains, Phase II (KMG-II): from individual species to whole genera.</title>
        <authorList>
            <person name="Goeker M."/>
        </authorList>
    </citation>
    <scope>NUCLEOTIDE SEQUENCE [LARGE SCALE GENOMIC DNA]</scope>
    <source>
        <strain evidence="2 3">ATCC BAA-1496</strain>
    </source>
</reference>
<comment type="caution">
    <text evidence="2">The sequence shown here is derived from an EMBL/GenBank/DDBJ whole genome shotgun (WGS) entry which is preliminary data.</text>
</comment>
<dbReference type="EMBL" id="PVTI01000001">
    <property type="protein sequence ID" value="PRY63772.1"/>
    <property type="molecule type" value="Genomic_DNA"/>
</dbReference>
<evidence type="ECO:0000313" key="2">
    <source>
        <dbReference type="EMBL" id="PRY63772.1"/>
    </source>
</evidence>
<protein>
    <submittedName>
        <fullName evidence="2">L-ascorbate metabolism protein UlaG (Beta-lactamase superfamily)</fullName>
    </submittedName>
</protein>
<dbReference type="Gene3D" id="3.60.15.10">
    <property type="entry name" value="Ribonuclease Z/Hydroxyacylglutathione hydrolase-like"/>
    <property type="match status" value="1"/>
</dbReference>
<name>A0A2T0V0S9_9MICO</name>
<keyword evidence="3" id="KW-1185">Reference proteome</keyword>
<accession>A0A2T0V0S9</accession>
<feature type="domain" description="Metallo-beta-lactamase" evidence="1">
    <location>
        <begin position="22"/>
        <end position="192"/>
    </location>
</feature>
<dbReference type="PANTHER" id="PTHR43546">
    <property type="entry name" value="UPF0173 METAL-DEPENDENT HYDROLASE MJ1163-RELATED"/>
    <property type="match status" value="1"/>
</dbReference>
<dbReference type="SUPFAM" id="SSF56281">
    <property type="entry name" value="Metallo-hydrolase/oxidoreductase"/>
    <property type="match status" value="1"/>
</dbReference>
<sequence>MRGSAGGAHPAYGEVMRITHLGHACLLVEIAGERILIDPGSFTEGFEDLRDLSAIIVTHQHPDHLDEDRFESLVRANPGARVLTDPGSTDVLARLGVEGEVHDGDTRIGAVTITPVGETHALIHEEIARIPNVGVVLRADGEPSLFHPGDALDQDPGEVDVVAFPLNAPWALSRDTTGFLRRLNPPAAIPIHDGLLSENGRTIYLAQADAMGGPRTRVHDLAGRGVVEFGQ</sequence>
<dbReference type="Pfam" id="PF13483">
    <property type="entry name" value="Lactamase_B_3"/>
    <property type="match status" value="1"/>
</dbReference>
<dbReference type="PANTHER" id="PTHR43546:SF3">
    <property type="entry name" value="UPF0173 METAL-DEPENDENT HYDROLASE MJ1163"/>
    <property type="match status" value="1"/>
</dbReference>
<gene>
    <name evidence="2" type="ORF">BCF74_101175</name>
</gene>
<dbReference type="InterPro" id="IPR036866">
    <property type="entry name" value="RibonucZ/Hydroxyglut_hydro"/>
</dbReference>
<dbReference type="InterPro" id="IPR001279">
    <property type="entry name" value="Metallo-B-lactamas"/>
</dbReference>
<dbReference type="Proteomes" id="UP000237822">
    <property type="component" value="Unassembled WGS sequence"/>
</dbReference>
<dbReference type="AlphaFoldDB" id="A0A2T0V0S9"/>